<name>A0ABS8SNG9_DATST</name>
<feature type="transmembrane region" description="Helical" evidence="1">
    <location>
        <begin position="27"/>
        <end position="49"/>
    </location>
</feature>
<evidence type="ECO:0000313" key="2">
    <source>
        <dbReference type="EMBL" id="MCD7460508.1"/>
    </source>
</evidence>
<sequence>MSNVVGLARPNKENRLPLDLWAPLNHAPIQTVGVVTCMCGTYVLGVIVVPCMMHKISTPTPGNMGQQYGSVTNRRVIECFQHFAGEKLMSRLLPGTLFDIGNLPAVHALQRHYESPTGFESLGALDRISDPSVVDNSQTHTSY</sequence>
<protein>
    <submittedName>
        <fullName evidence="2">Uncharacterized protein</fullName>
    </submittedName>
</protein>
<organism evidence="2 3">
    <name type="scientific">Datura stramonium</name>
    <name type="common">Jimsonweed</name>
    <name type="synonym">Common thornapple</name>
    <dbReference type="NCBI Taxonomy" id="4076"/>
    <lineage>
        <taxon>Eukaryota</taxon>
        <taxon>Viridiplantae</taxon>
        <taxon>Streptophyta</taxon>
        <taxon>Embryophyta</taxon>
        <taxon>Tracheophyta</taxon>
        <taxon>Spermatophyta</taxon>
        <taxon>Magnoliopsida</taxon>
        <taxon>eudicotyledons</taxon>
        <taxon>Gunneridae</taxon>
        <taxon>Pentapetalae</taxon>
        <taxon>asterids</taxon>
        <taxon>lamiids</taxon>
        <taxon>Solanales</taxon>
        <taxon>Solanaceae</taxon>
        <taxon>Solanoideae</taxon>
        <taxon>Datureae</taxon>
        <taxon>Datura</taxon>
    </lineage>
</organism>
<comment type="caution">
    <text evidence="2">The sequence shown here is derived from an EMBL/GenBank/DDBJ whole genome shotgun (WGS) entry which is preliminary data.</text>
</comment>
<accession>A0ABS8SNG9</accession>
<keyword evidence="1" id="KW-0812">Transmembrane</keyword>
<keyword evidence="3" id="KW-1185">Reference proteome</keyword>
<proteinExistence type="predicted"/>
<gene>
    <name evidence="2" type="ORF">HAX54_043667</name>
</gene>
<dbReference type="Proteomes" id="UP000823775">
    <property type="component" value="Unassembled WGS sequence"/>
</dbReference>
<keyword evidence="1" id="KW-0472">Membrane</keyword>
<reference evidence="2 3" key="1">
    <citation type="journal article" date="2021" name="BMC Genomics">
        <title>Datura genome reveals duplications of psychoactive alkaloid biosynthetic genes and high mutation rate following tissue culture.</title>
        <authorList>
            <person name="Rajewski A."/>
            <person name="Carter-House D."/>
            <person name="Stajich J."/>
            <person name="Litt A."/>
        </authorList>
    </citation>
    <scope>NUCLEOTIDE SEQUENCE [LARGE SCALE GENOMIC DNA]</scope>
    <source>
        <strain evidence="2">AR-01</strain>
    </source>
</reference>
<keyword evidence="1" id="KW-1133">Transmembrane helix</keyword>
<dbReference type="EMBL" id="JACEIK010000656">
    <property type="protein sequence ID" value="MCD7460508.1"/>
    <property type="molecule type" value="Genomic_DNA"/>
</dbReference>
<evidence type="ECO:0000256" key="1">
    <source>
        <dbReference type="SAM" id="Phobius"/>
    </source>
</evidence>
<evidence type="ECO:0000313" key="3">
    <source>
        <dbReference type="Proteomes" id="UP000823775"/>
    </source>
</evidence>